<keyword evidence="4" id="KW-1185">Reference proteome</keyword>
<dbReference type="Proteomes" id="UP000278143">
    <property type="component" value="Unassembled WGS sequence"/>
</dbReference>
<dbReference type="GO" id="GO:0003723">
    <property type="term" value="F:RNA binding"/>
    <property type="evidence" value="ECO:0007669"/>
    <property type="project" value="InterPro"/>
</dbReference>
<dbReference type="OrthoDB" id="1191041at2759"/>
<dbReference type="SMART" id="SM01123">
    <property type="entry name" value="DBP10CT"/>
    <property type="match status" value="1"/>
</dbReference>
<evidence type="ECO:0000313" key="3">
    <source>
        <dbReference type="EMBL" id="RKP23085.1"/>
    </source>
</evidence>
<dbReference type="GO" id="GO:0005634">
    <property type="term" value="C:nucleus"/>
    <property type="evidence" value="ECO:0007669"/>
    <property type="project" value="InterPro"/>
</dbReference>
<proteinExistence type="predicted"/>
<protein>
    <submittedName>
        <fullName evidence="3">NUC160 domain-containing protein</fullName>
    </submittedName>
</protein>
<reference evidence="4" key="1">
    <citation type="journal article" date="2018" name="Nat. Microbiol.">
        <title>Leveraging single-cell genomics to expand the fungal tree of life.</title>
        <authorList>
            <person name="Ahrendt S.R."/>
            <person name="Quandt C.A."/>
            <person name="Ciobanu D."/>
            <person name="Clum A."/>
            <person name="Salamov A."/>
            <person name="Andreopoulos B."/>
            <person name="Cheng J.F."/>
            <person name="Woyke T."/>
            <person name="Pelin A."/>
            <person name="Henrissat B."/>
            <person name="Reynolds N.K."/>
            <person name="Benny G.L."/>
            <person name="Smith M.E."/>
            <person name="James T.Y."/>
            <person name="Grigoriev I.V."/>
        </authorList>
    </citation>
    <scope>NUCLEOTIDE SEQUENCE [LARGE SCALE GENOMIC DNA]</scope>
    <source>
        <strain evidence="4">Benny S71-1</strain>
    </source>
</reference>
<evidence type="ECO:0000256" key="1">
    <source>
        <dbReference type="SAM" id="MobiDB-lite"/>
    </source>
</evidence>
<evidence type="ECO:0000313" key="4">
    <source>
        <dbReference type="Proteomes" id="UP000278143"/>
    </source>
</evidence>
<dbReference type="EMBL" id="KZ991322">
    <property type="protein sequence ID" value="RKP23085.1"/>
    <property type="molecule type" value="Genomic_DNA"/>
</dbReference>
<evidence type="ECO:0000259" key="2">
    <source>
        <dbReference type="SMART" id="SM01123"/>
    </source>
</evidence>
<dbReference type="AlphaFoldDB" id="A0A4P9YTH9"/>
<feature type="region of interest" description="Disordered" evidence="1">
    <location>
        <begin position="156"/>
        <end position="222"/>
    </location>
</feature>
<feature type="compositionally biased region" description="Basic residues" evidence="1">
    <location>
        <begin position="205"/>
        <end position="222"/>
    </location>
</feature>
<accession>A0A4P9YTH9</accession>
<dbReference type="GO" id="GO:0003724">
    <property type="term" value="F:RNA helicase activity"/>
    <property type="evidence" value="ECO:0007669"/>
    <property type="project" value="InterPro"/>
</dbReference>
<sequence>MLAASKKRPRTARDEEFYMSHYQKDANTERGYSMTQSGSFVEQARGAVLDFTGEDVDEMKNKRGKLRWDAKKKKFVQGTGVGSDNKKMVRTESGALISATYKSGRFTEWQAKTKISIPRTGEQELAGGKVGRKRYRHNKVEAPKEVDRLHVAYERKQKKLKKHAETENASGTGAATSKPARPGGAVKSELKTADQIRKARELKERRRAKTGRHAKATKGKRK</sequence>
<name>A0A4P9YTH9_9FUNG</name>
<dbReference type="InterPro" id="IPR012541">
    <property type="entry name" value="DBP10_C"/>
</dbReference>
<dbReference type="Pfam" id="PF08147">
    <property type="entry name" value="DBP10CT"/>
    <property type="match status" value="1"/>
</dbReference>
<gene>
    <name evidence="3" type="ORF">SYNPS1DRAFT_31216</name>
</gene>
<feature type="compositionally biased region" description="Basic and acidic residues" evidence="1">
    <location>
        <begin position="188"/>
        <end position="204"/>
    </location>
</feature>
<feature type="domain" description="DBP10 C-terminal" evidence="2">
    <location>
        <begin position="50"/>
        <end position="112"/>
    </location>
</feature>
<feature type="region of interest" description="Disordered" evidence="1">
    <location>
        <begin position="120"/>
        <end position="143"/>
    </location>
</feature>
<organism evidence="3 4">
    <name type="scientific">Syncephalis pseudoplumigaleata</name>
    <dbReference type="NCBI Taxonomy" id="1712513"/>
    <lineage>
        <taxon>Eukaryota</taxon>
        <taxon>Fungi</taxon>
        <taxon>Fungi incertae sedis</taxon>
        <taxon>Zoopagomycota</taxon>
        <taxon>Zoopagomycotina</taxon>
        <taxon>Zoopagomycetes</taxon>
        <taxon>Zoopagales</taxon>
        <taxon>Piptocephalidaceae</taxon>
        <taxon>Syncephalis</taxon>
    </lineage>
</organism>
<dbReference type="GO" id="GO:0005524">
    <property type="term" value="F:ATP binding"/>
    <property type="evidence" value="ECO:0007669"/>
    <property type="project" value="InterPro"/>
</dbReference>